<evidence type="ECO:0000313" key="1">
    <source>
        <dbReference type="EMBL" id="MPC62464.1"/>
    </source>
</evidence>
<organism evidence="1 2">
    <name type="scientific">Portunus trituberculatus</name>
    <name type="common">Swimming crab</name>
    <name type="synonym">Neptunus trituberculatus</name>
    <dbReference type="NCBI Taxonomy" id="210409"/>
    <lineage>
        <taxon>Eukaryota</taxon>
        <taxon>Metazoa</taxon>
        <taxon>Ecdysozoa</taxon>
        <taxon>Arthropoda</taxon>
        <taxon>Crustacea</taxon>
        <taxon>Multicrustacea</taxon>
        <taxon>Malacostraca</taxon>
        <taxon>Eumalacostraca</taxon>
        <taxon>Eucarida</taxon>
        <taxon>Decapoda</taxon>
        <taxon>Pleocyemata</taxon>
        <taxon>Brachyura</taxon>
        <taxon>Eubrachyura</taxon>
        <taxon>Portunoidea</taxon>
        <taxon>Portunidae</taxon>
        <taxon>Portuninae</taxon>
        <taxon>Portunus</taxon>
    </lineage>
</organism>
<dbReference type="EMBL" id="VSRR010019713">
    <property type="protein sequence ID" value="MPC62464.1"/>
    <property type="molecule type" value="Genomic_DNA"/>
</dbReference>
<accession>A0A5B7H0U9</accession>
<name>A0A5B7H0U9_PORTR</name>
<keyword evidence="2" id="KW-1185">Reference proteome</keyword>
<gene>
    <name evidence="1" type="ORF">E2C01_056549</name>
</gene>
<comment type="caution">
    <text evidence="1">The sequence shown here is derived from an EMBL/GenBank/DDBJ whole genome shotgun (WGS) entry which is preliminary data.</text>
</comment>
<proteinExistence type="predicted"/>
<dbReference type="Proteomes" id="UP000324222">
    <property type="component" value="Unassembled WGS sequence"/>
</dbReference>
<sequence>MIQGKLML</sequence>
<evidence type="ECO:0000313" key="2">
    <source>
        <dbReference type="Proteomes" id="UP000324222"/>
    </source>
</evidence>
<protein>
    <submittedName>
        <fullName evidence="1">Uncharacterized protein</fullName>
    </submittedName>
</protein>
<reference evidence="1 2" key="1">
    <citation type="submission" date="2019-05" db="EMBL/GenBank/DDBJ databases">
        <title>Another draft genome of Portunus trituberculatus and its Hox gene families provides insights of decapod evolution.</title>
        <authorList>
            <person name="Jeong J.-H."/>
            <person name="Song I."/>
            <person name="Kim S."/>
            <person name="Choi T."/>
            <person name="Kim D."/>
            <person name="Ryu S."/>
            <person name="Kim W."/>
        </authorList>
    </citation>
    <scope>NUCLEOTIDE SEQUENCE [LARGE SCALE GENOMIC DNA]</scope>
    <source>
        <tissue evidence="1">Muscle</tissue>
    </source>
</reference>